<organism evidence="3 4">
    <name type="scientific">Drancourtella massiliensis</name>
    <dbReference type="NCBI Taxonomy" id="1632013"/>
    <lineage>
        <taxon>Bacteria</taxon>
        <taxon>Bacillati</taxon>
        <taxon>Bacillota</taxon>
        <taxon>Clostridia</taxon>
        <taxon>Eubacteriales</taxon>
        <taxon>Oscillospiraceae</taxon>
        <taxon>Drancourtella</taxon>
    </lineage>
</organism>
<dbReference type="RefSeq" id="WP_191426525.1">
    <property type="nucleotide sequence ID" value="NZ_JACJKH010000001.1"/>
</dbReference>
<feature type="domain" description="HPt" evidence="2">
    <location>
        <begin position="24"/>
        <end position="116"/>
    </location>
</feature>
<dbReference type="PROSITE" id="PS50894">
    <property type="entry name" value="HPT"/>
    <property type="match status" value="1"/>
</dbReference>
<dbReference type="Proteomes" id="UP000775686">
    <property type="component" value="Unassembled WGS sequence"/>
</dbReference>
<feature type="modified residue" description="Phosphohistidine" evidence="1">
    <location>
        <position position="61"/>
    </location>
</feature>
<dbReference type="SMART" id="SM00073">
    <property type="entry name" value="HPT"/>
    <property type="match status" value="1"/>
</dbReference>
<evidence type="ECO:0000313" key="4">
    <source>
        <dbReference type="Proteomes" id="UP000775686"/>
    </source>
</evidence>
<dbReference type="InterPro" id="IPR008207">
    <property type="entry name" value="Sig_transdc_His_kin_Hpt_dom"/>
</dbReference>
<keyword evidence="4" id="KW-1185">Reference proteome</keyword>
<sequence length="116" mass="12978">MDIQKLSEETGCNLQAALGRLNGMEALYGRLLKKFIDDPTFQELKEAVKAEDLKAIETKAHTLKGTAANLGLDILSEKSHEIVCAVREGRPEETEALFAECEARYERILAALRRME</sequence>
<protein>
    <submittedName>
        <fullName evidence="3">Hpt domain-containing protein</fullName>
    </submittedName>
</protein>
<dbReference type="InterPro" id="IPR036641">
    <property type="entry name" value="HPT_dom_sf"/>
</dbReference>
<dbReference type="Gene3D" id="1.20.120.160">
    <property type="entry name" value="HPT domain"/>
    <property type="match status" value="1"/>
</dbReference>
<evidence type="ECO:0000259" key="2">
    <source>
        <dbReference type="PROSITE" id="PS50894"/>
    </source>
</evidence>
<evidence type="ECO:0000313" key="3">
    <source>
        <dbReference type="EMBL" id="MBM6742894.1"/>
    </source>
</evidence>
<comment type="caution">
    <text evidence="3">The sequence shown here is derived from an EMBL/GenBank/DDBJ whole genome shotgun (WGS) entry which is preliminary data.</text>
</comment>
<name>A0ABS2ED69_9FIRM</name>
<proteinExistence type="predicted"/>
<dbReference type="EMBL" id="JACJKH010000001">
    <property type="protein sequence ID" value="MBM6742894.1"/>
    <property type="molecule type" value="Genomic_DNA"/>
</dbReference>
<reference evidence="3 4" key="1">
    <citation type="journal article" date="2021" name="Sci. Rep.">
        <title>The distribution of antibiotic resistance genes in chicken gut microbiota commensals.</title>
        <authorList>
            <person name="Juricova H."/>
            <person name="Matiasovicova J."/>
            <person name="Kubasova T."/>
            <person name="Cejkova D."/>
            <person name="Rychlik I."/>
        </authorList>
    </citation>
    <scope>NUCLEOTIDE SEQUENCE [LARGE SCALE GENOMIC DNA]</scope>
    <source>
        <strain evidence="3 4">An770</strain>
    </source>
</reference>
<keyword evidence="1" id="KW-0597">Phosphoprotein</keyword>
<gene>
    <name evidence="3" type="ORF">H6A32_00980</name>
</gene>
<dbReference type="Pfam" id="PF01627">
    <property type="entry name" value="Hpt"/>
    <property type="match status" value="1"/>
</dbReference>
<dbReference type="SUPFAM" id="SSF47226">
    <property type="entry name" value="Histidine-containing phosphotransfer domain, HPT domain"/>
    <property type="match status" value="1"/>
</dbReference>
<accession>A0ABS2ED69</accession>
<evidence type="ECO:0000256" key="1">
    <source>
        <dbReference type="PROSITE-ProRule" id="PRU00110"/>
    </source>
</evidence>
<dbReference type="CDD" id="cd00088">
    <property type="entry name" value="HPT"/>
    <property type="match status" value="1"/>
</dbReference>